<dbReference type="EMBL" id="AZBU02000001">
    <property type="protein sequence ID" value="TMS39402.1"/>
    <property type="molecule type" value="Genomic_DNA"/>
</dbReference>
<gene>
    <name evidence="1" type="ORF">L596_005932</name>
</gene>
<name>A0A4U8V0U6_STECR</name>
<evidence type="ECO:0000313" key="1">
    <source>
        <dbReference type="EMBL" id="TMS39402.1"/>
    </source>
</evidence>
<comment type="caution">
    <text evidence="1">The sequence shown here is derived from an EMBL/GenBank/DDBJ whole genome shotgun (WGS) entry which is preliminary data.</text>
</comment>
<evidence type="ECO:0000313" key="2">
    <source>
        <dbReference type="Proteomes" id="UP000298663"/>
    </source>
</evidence>
<accession>A0A4U8V0U6</accession>
<organism evidence="1 2">
    <name type="scientific">Steinernema carpocapsae</name>
    <name type="common">Entomopathogenic nematode</name>
    <dbReference type="NCBI Taxonomy" id="34508"/>
    <lineage>
        <taxon>Eukaryota</taxon>
        <taxon>Metazoa</taxon>
        <taxon>Ecdysozoa</taxon>
        <taxon>Nematoda</taxon>
        <taxon>Chromadorea</taxon>
        <taxon>Rhabditida</taxon>
        <taxon>Tylenchina</taxon>
        <taxon>Panagrolaimomorpha</taxon>
        <taxon>Strongyloidoidea</taxon>
        <taxon>Steinernematidae</taxon>
        <taxon>Steinernema</taxon>
    </lineage>
</organism>
<reference evidence="1 2" key="2">
    <citation type="journal article" date="2019" name="G3 (Bethesda)">
        <title>Hybrid Assembly of the Genome of the Entomopathogenic Nematode Steinernema carpocapsae Identifies the X-Chromosome.</title>
        <authorList>
            <person name="Serra L."/>
            <person name="Macchietto M."/>
            <person name="Macias-Munoz A."/>
            <person name="McGill C.J."/>
            <person name="Rodriguez I.M."/>
            <person name="Rodriguez B."/>
            <person name="Murad R."/>
            <person name="Mortazavi A."/>
        </authorList>
    </citation>
    <scope>NUCLEOTIDE SEQUENCE [LARGE SCALE GENOMIC DNA]</scope>
    <source>
        <strain evidence="1 2">ALL</strain>
    </source>
</reference>
<proteinExistence type="predicted"/>
<keyword evidence="2" id="KW-1185">Reference proteome</keyword>
<protein>
    <submittedName>
        <fullName evidence="1">Uncharacterized protein</fullName>
    </submittedName>
</protein>
<dbReference type="AlphaFoldDB" id="A0A4U8V0U6"/>
<dbReference type="Proteomes" id="UP000298663">
    <property type="component" value="Unassembled WGS sequence"/>
</dbReference>
<reference evidence="1 2" key="1">
    <citation type="journal article" date="2015" name="Genome Biol.">
        <title>Comparative genomics of Steinernema reveals deeply conserved gene regulatory networks.</title>
        <authorList>
            <person name="Dillman A.R."/>
            <person name="Macchietto M."/>
            <person name="Porter C.F."/>
            <person name="Rogers A."/>
            <person name="Williams B."/>
            <person name="Antoshechkin I."/>
            <person name="Lee M.M."/>
            <person name="Goodwin Z."/>
            <person name="Lu X."/>
            <person name="Lewis E.E."/>
            <person name="Goodrich-Blair H."/>
            <person name="Stock S.P."/>
            <person name="Adams B.J."/>
            <person name="Sternberg P.W."/>
            <person name="Mortazavi A."/>
        </authorList>
    </citation>
    <scope>NUCLEOTIDE SEQUENCE [LARGE SCALE GENOMIC DNA]</scope>
    <source>
        <strain evidence="1 2">ALL</strain>
    </source>
</reference>
<sequence length="71" mass="7774">MIRTITDVSGSSLFVFFGRCNNEERKPMACMQATVLKKVQPCVVGKSLEREEREVAAAAAEGKTIYTFASA</sequence>